<dbReference type="InterPro" id="IPR024997">
    <property type="entry name" value="DUF3892"/>
</dbReference>
<evidence type="ECO:0000313" key="2">
    <source>
        <dbReference type="Proteomes" id="UP000238378"/>
    </source>
</evidence>
<dbReference type="Pfam" id="PF13031">
    <property type="entry name" value="DUF3892"/>
    <property type="match status" value="1"/>
</dbReference>
<dbReference type="RefSeq" id="WP_016511182.1">
    <property type="nucleotide sequence ID" value="NZ_JAHLCJ010000003.1"/>
</dbReference>
<accession>A0ABX5D2L3</accession>
<keyword evidence="2" id="KW-1185">Reference proteome</keyword>
<evidence type="ECO:0000313" key="1">
    <source>
        <dbReference type="EMBL" id="PRO95750.1"/>
    </source>
</evidence>
<organism evidence="1 2">
    <name type="scientific">Lactiplantibacillus pentosus</name>
    <name type="common">Lactobacillus pentosus</name>
    <dbReference type="NCBI Taxonomy" id="1589"/>
    <lineage>
        <taxon>Bacteria</taxon>
        <taxon>Bacillati</taxon>
        <taxon>Bacillota</taxon>
        <taxon>Bacilli</taxon>
        <taxon>Lactobacillales</taxon>
        <taxon>Lactobacillaceae</taxon>
        <taxon>Lactiplantibacillus</taxon>
    </lineage>
</organism>
<reference evidence="1 2" key="1">
    <citation type="submission" date="2018-03" db="EMBL/GenBank/DDBJ databases">
        <title>Draft Genome Sequences of six Lactobacillus pentosus Strains Isolated from Brines of Traditionally Fermented Spanish-Style Green Table Olives.</title>
        <authorList>
            <person name="Calero-Delgado B."/>
            <person name="Martin-Platero A.M."/>
            <person name="Perez-Pulido A.J."/>
            <person name="Benitez-Cabello A."/>
            <person name="Casimiro-Soriguer C.S."/>
            <person name="Martinez-Bueno M."/>
            <person name="Arroyo-Lopez F.N."/>
            <person name="Rodriguez-Gomez F."/>
            <person name="Bautista-Gallego J."/>
            <person name="Garrido-Fernandez A."/>
            <person name="Jimenez-Diaz R."/>
        </authorList>
    </citation>
    <scope>NUCLEOTIDE SEQUENCE [LARGE SCALE GENOMIC DNA]</scope>
    <source>
        <strain evidence="1 2">IG2</strain>
    </source>
</reference>
<sequence length="89" mass="10387">MSYEIVKVHTDNSFDTDESDIKKVQLSDGSEETVAQVVNFIDQNLEYYFTSREGNKTEVETVHPTYRDPYIRTKANQTTYDNLLSLPRF</sequence>
<dbReference type="Proteomes" id="UP000238378">
    <property type="component" value="Unassembled WGS sequence"/>
</dbReference>
<dbReference type="EMBL" id="PVOB01000035">
    <property type="protein sequence ID" value="PRO95750.1"/>
    <property type="molecule type" value="Genomic_DNA"/>
</dbReference>
<comment type="caution">
    <text evidence="1">The sequence shown here is derived from an EMBL/GenBank/DDBJ whole genome shotgun (WGS) entry which is preliminary data.</text>
</comment>
<name>A0ABX5D2L3_LACPE</name>
<gene>
    <name evidence="1" type="ORF">C6Y08_02660</name>
</gene>
<protein>
    <submittedName>
        <fullName evidence="1">DUF3892 domain-containing protein</fullName>
    </submittedName>
</protein>
<proteinExistence type="predicted"/>